<dbReference type="GeneID" id="98646796"/>
<dbReference type="Proteomes" id="UP000322887">
    <property type="component" value="Chromosome"/>
</dbReference>
<sequence>MSMQQQTLSLAELAIEQLHRSRNFVLALLETLSDDQLHLRVGGGNHALWIMGHLAFADDAFSSAFLDEPSCLPAEHRERFTNGTTPSDNPADYPDREELLERMTTARNRFIKWAQTLEGDALWQASPEAIASIAENAITAVHTLSQHDFIHGGQITTIRASLGMKPVFG</sequence>
<feature type="domain" description="DinB-like" evidence="1">
    <location>
        <begin position="17"/>
        <end position="155"/>
    </location>
</feature>
<dbReference type="InterPro" id="IPR024775">
    <property type="entry name" value="DinB-like"/>
</dbReference>
<organism evidence="2 3">
    <name type="scientific">Gimesia maris</name>
    <dbReference type="NCBI Taxonomy" id="122"/>
    <lineage>
        <taxon>Bacteria</taxon>
        <taxon>Pseudomonadati</taxon>
        <taxon>Planctomycetota</taxon>
        <taxon>Planctomycetia</taxon>
        <taxon>Planctomycetales</taxon>
        <taxon>Planctomycetaceae</taxon>
        <taxon>Gimesia</taxon>
    </lineage>
</organism>
<dbReference type="SUPFAM" id="SSF109854">
    <property type="entry name" value="DinB/YfiT-like putative metalloenzymes"/>
    <property type="match status" value="1"/>
</dbReference>
<reference evidence="2 3" key="1">
    <citation type="submission" date="2019-08" db="EMBL/GenBank/DDBJ databases">
        <title>Deep-cultivation of Planctomycetes and their phenomic and genomic characterization uncovers novel biology.</title>
        <authorList>
            <person name="Wiegand S."/>
            <person name="Jogler M."/>
            <person name="Boedeker C."/>
            <person name="Pinto D."/>
            <person name="Vollmers J."/>
            <person name="Rivas-Marin E."/>
            <person name="Kohn T."/>
            <person name="Peeters S.H."/>
            <person name="Heuer A."/>
            <person name="Rast P."/>
            <person name="Oberbeckmann S."/>
            <person name="Bunk B."/>
            <person name="Jeske O."/>
            <person name="Meyerdierks A."/>
            <person name="Storesund J.E."/>
            <person name="Kallscheuer N."/>
            <person name="Luecker S."/>
            <person name="Lage O.M."/>
            <person name="Pohl T."/>
            <person name="Merkel B.J."/>
            <person name="Hornburger P."/>
            <person name="Mueller R.-W."/>
            <person name="Bruemmer F."/>
            <person name="Labrenz M."/>
            <person name="Spormann A.M."/>
            <person name="Op den Camp H."/>
            <person name="Overmann J."/>
            <person name="Amann R."/>
            <person name="Jetten M.S.M."/>
            <person name="Mascher T."/>
            <person name="Medema M.H."/>
            <person name="Devos D.P."/>
            <person name="Kaster A.-K."/>
            <person name="Ovreas L."/>
            <person name="Rohde M."/>
            <person name="Galperin M.Y."/>
            <person name="Jogler C."/>
        </authorList>
    </citation>
    <scope>NUCLEOTIDE SEQUENCE [LARGE SCALE GENOMIC DNA]</scope>
    <source>
        <strain evidence="2 3">DSM 8797</strain>
    </source>
</reference>
<evidence type="ECO:0000259" key="1">
    <source>
        <dbReference type="Pfam" id="PF12867"/>
    </source>
</evidence>
<evidence type="ECO:0000313" key="2">
    <source>
        <dbReference type="EMBL" id="QEG16349.1"/>
    </source>
</evidence>
<name>A0ABX5YL02_9PLAN</name>
<proteinExistence type="predicted"/>
<evidence type="ECO:0000313" key="3">
    <source>
        <dbReference type="Proteomes" id="UP000322887"/>
    </source>
</evidence>
<keyword evidence="3" id="KW-1185">Reference proteome</keyword>
<dbReference type="EMBL" id="CP042910">
    <property type="protein sequence ID" value="QEG16349.1"/>
    <property type="molecule type" value="Genomic_DNA"/>
</dbReference>
<accession>A0ABX5YL02</accession>
<gene>
    <name evidence="2" type="ORF">GmarT_22120</name>
</gene>
<dbReference type="RefSeq" id="WP_002649359.1">
    <property type="nucleotide sequence ID" value="NZ_CP042910.1"/>
</dbReference>
<dbReference type="Gene3D" id="1.20.120.450">
    <property type="entry name" value="dinb family like domain"/>
    <property type="match status" value="1"/>
</dbReference>
<dbReference type="InterPro" id="IPR034660">
    <property type="entry name" value="DinB/YfiT-like"/>
</dbReference>
<dbReference type="Pfam" id="PF12867">
    <property type="entry name" value="DinB_2"/>
    <property type="match status" value="1"/>
</dbReference>
<protein>
    <submittedName>
        <fullName evidence="2">DinB superfamily protein</fullName>
    </submittedName>
</protein>